<protein>
    <submittedName>
        <fullName evidence="2">Peptidase A2 domain-containing protein</fullName>
    </submittedName>
</protein>
<keyword evidence="1" id="KW-1185">Reference proteome</keyword>
<dbReference type="InterPro" id="IPR021109">
    <property type="entry name" value="Peptidase_aspartic_dom_sf"/>
</dbReference>
<name>A0A915KIE2_ROMCU</name>
<sequence length="350" mass="37577">MDSSRTSSQSSELQLVLPALPSSAIVNGNTPDTRAINQSSSAPNIVIPSKEIASAAMILSPASKQAFQIPIKLGTIKAHALINTGAQCSVLSSGLIKCAFDKQSLQLPICGKIKVADGSHVNAHGPVVITMKSLFGEHMIKCVILNDDRNDQCIISTDFLTHPDIHAIVNFKENYIKIQDSTPTATSAAGGYRACRANLPHCLTIGFDFATLPAMDVIVQPQSINSVAGEFPIETAIVNVTNSHHQLLFVNNTPNSINLRLNQLIPVAKHMLGQAKSPVDCQVANAAADRDLTDHELGALDKSFPCHTDQQKLEFTLNKTTAKTRLTATQKARALKMLQQNCNVFSLPGN</sequence>
<dbReference type="WBParaSite" id="nRc.2.0.1.t38170-RA">
    <property type="protein sequence ID" value="nRc.2.0.1.t38170-RA"/>
    <property type="gene ID" value="nRc.2.0.1.g38170"/>
</dbReference>
<dbReference type="CDD" id="cd00303">
    <property type="entry name" value="retropepsin_like"/>
    <property type="match status" value="1"/>
</dbReference>
<organism evidence="1 2">
    <name type="scientific">Romanomermis culicivorax</name>
    <name type="common">Nematode worm</name>
    <dbReference type="NCBI Taxonomy" id="13658"/>
    <lineage>
        <taxon>Eukaryota</taxon>
        <taxon>Metazoa</taxon>
        <taxon>Ecdysozoa</taxon>
        <taxon>Nematoda</taxon>
        <taxon>Enoplea</taxon>
        <taxon>Dorylaimia</taxon>
        <taxon>Mermithida</taxon>
        <taxon>Mermithoidea</taxon>
        <taxon>Mermithidae</taxon>
        <taxon>Romanomermis</taxon>
    </lineage>
</organism>
<dbReference type="Proteomes" id="UP000887565">
    <property type="component" value="Unplaced"/>
</dbReference>
<dbReference type="AlphaFoldDB" id="A0A915KIE2"/>
<dbReference type="Gene3D" id="2.40.70.10">
    <property type="entry name" value="Acid Proteases"/>
    <property type="match status" value="1"/>
</dbReference>
<evidence type="ECO:0000313" key="2">
    <source>
        <dbReference type="WBParaSite" id="nRc.2.0.1.t38170-RA"/>
    </source>
</evidence>
<proteinExistence type="predicted"/>
<accession>A0A915KIE2</accession>
<reference evidence="2" key="1">
    <citation type="submission" date="2022-11" db="UniProtKB">
        <authorList>
            <consortium name="WormBaseParasite"/>
        </authorList>
    </citation>
    <scope>IDENTIFICATION</scope>
</reference>
<evidence type="ECO:0000313" key="1">
    <source>
        <dbReference type="Proteomes" id="UP000887565"/>
    </source>
</evidence>